<gene>
    <name evidence="3" type="ORF">Plo01_08870</name>
</gene>
<dbReference type="RefSeq" id="WP_203889190.1">
    <property type="nucleotide sequence ID" value="NZ_BOOH01000009.1"/>
</dbReference>
<evidence type="ECO:0000256" key="1">
    <source>
        <dbReference type="ARBA" id="ARBA00022679"/>
    </source>
</evidence>
<evidence type="ECO:0000259" key="2">
    <source>
        <dbReference type="Pfam" id="PF00534"/>
    </source>
</evidence>
<dbReference type="SUPFAM" id="SSF53756">
    <property type="entry name" value="UDP-Glycosyltransferase/glycogen phosphorylase"/>
    <property type="match status" value="1"/>
</dbReference>
<evidence type="ECO:0000313" key="4">
    <source>
        <dbReference type="Proteomes" id="UP000616724"/>
    </source>
</evidence>
<dbReference type="InterPro" id="IPR001296">
    <property type="entry name" value="Glyco_trans_1"/>
</dbReference>
<evidence type="ECO:0000313" key="3">
    <source>
        <dbReference type="EMBL" id="GIH74458.1"/>
    </source>
</evidence>
<keyword evidence="4" id="KW-1185">Reference proteome</keyword>
<proteinExistence type="predicted"/>
<protein>
    <recommendedName>
        <fullName evidence="2">Glycosyl transferase family 1 domain-containing protein</fullName>
    </recommendedName>
</protein>
<organism evidence="3 4">
    <name type="scientific">Planobispora longispora</name>
    <dbReference type="NCBI Taxonomy" id="28887"/>
    <lineage>
        <taxon>Bacteria</taxon>
        <taxon>Bacillati</taxon>
        <taxon>Actinomycetota</taxon>
        <taxon>Actinomycetes</taxon>
        <taxon>Streptosporangiales</taxon>
        <taxon>Streptosporangiaceae</taxon>
        <taxon>Planobispora</taxon>
    </lineage>
</organism>
<dbReference type="Pfam" id="PF00534">
    <property type="entry name" value="Glycos_transf_1"/>
    <property type="match status" value="1"/>
</dbReference>
<dbReference type="AlphaFoldDB" id="A0A8J3RLF5"/>
<comment type="caution">
    <text evidence="3">The sequence shown here is derived from an EMBL/GenBank/DDBJ whole genome shotgun (WGS) entry which is preliminary data.</text>
</comment>
<dbReference type="Gene3D" id="3.40.50.2000">
    <property type="entry name" value="Glycogen Phosphorylase B"/>
    <property type="match status" value="2"/>
</dbReference>
<keyword evidence="1" id="KW-0808">Transferase</keyword>
<name>A0A8J3RLF5_9ACTN</name>
<sequence length="376" mass="41632">MRVCVGTIVHHPEDARIMHRQIRALLDAGHEITYVAPFTDFNVTPAPGIRAVDVPRAAGRRRWRAVRAARRALKRGVEGADLLLVHDVELLLRLPRRRPVTVWDVHGDAAASLAADDRLAGFLRRALPALVRRLEARAERDLRLILAEESHRERFAGPHPVILNIPDVPRRRPLPPGRNRIVYVGRISRGRGATELVELARRLGPHGIRLDLVGPADPEVRPLLRDMQREGVLDWYGHVPNRHALRMAEGAIAGLSLLHDLPAHRRAMPAKVMEYMTRGLPVVTTPLPPAADLVRRVDCGVVVPFGDVDAAVEAVVELRDDPGRAAAMGARGYAEATRGYHWPEQAAGFVGLLEEWAGKTVTSGREIGLLEPWHAI</sequence>
<dbReference type="EMBL" id="BOOH01000009">
    <property type="protein sequence ID" value="GIH74458.1"/>
    <property type="molecule type" value="Genomic_DNA"/>
</dbReference>
<dbReference type="Proteomes" id="UP000616724">
    <property type="component" value="Unassembled WGS sequence"/>
</dbReference>
<dbReference type="CDD" id="cd03801">
    <property type="entry name" value="GT4_PimA-like"/>
    <property type="match status" value="1"/>
</dbReference>
<feature type="domain" description="Glycosyl transferase family 1" evidence="2">
    <location>
        <begin position="170"/>
        <end position="333"/>
    </location>
</feature>
<reference evidence="3 4" key="1">
    <citation type="submission" date="2021-01" db="EMBL/GenBank/DDBJ databases">
        <title>Whole genome shotgun sequence of Planobispora longispora NBRC 13918.</title>
        <authorList>
            <person name="Komaki H."/>
            <person name="Tamura T."/>
        </authorList>
    </citation>
    <scope>NUCLEOTIDE SEQUENCE [LARGE SCALE GENOMIC DNA]</scope>
    <source>
        <strain evidence="3 4">NBRC 13918</strain>
    </source>
</reference>
<dbReference type="GO" id="GO:0016757">
    <property type="term" value="F:glycosyltransferase activity"/>
    <property type="evidence" value="ECO:0007669"/>
    <property type="project" value="InterPro"/>
</dbReference>
<accession>A0A8J3RLF5</accession>
<dbReference type="PANTHER" id="PTHR12526">
    <property type="entry name" value="GLYCOSYLTRANSFERASE"/>
    <property type="match status" value="1"/>
</dbReference>